<sequence>MWEHLRVLARACTEQLLDEIESNRKIVAVGIDGEEIQGVFLDTDHWTEEGLAGLEAQLRREAEDFRSADCPLDMQGLEDWLTKRSKAYHDEIGGLCRKARLAALLSQIRSEMGEELCEAFRTQGFVLDGASEPVFEELDERKALLMDFVSRDRTHIAVRIVPDPEHFRNSLEIHSYDAEKLPESQLRARQKDINALLTRSLQLDIAPDHEKKNADPAVRQAFQEARSKLAPHGMMH</sequence>
<dbReference type="Proteomes" id="UP000698963">
    <property type="component" value="Unassembled WGS sequence"/>
</dbReference>
<comment type="caution">
    <text evidence="1">The sequence shown here is derived from an EMBL/GenBank/DDBJ whole genome shotgun (WGS) entry which is preliminary data.</text>
</comment>
<reference evidence="1" key="2">
    <citation type="submission" date="2021-09" db="EMBL/GenBank/DDBJ databases">
        <authorList>
            <person name="Gilroy R."/>
        </authorList>
    </citation>
    <scope>NUCLEOTIDE SEQUENCE</scope>
    <source>
        <strain evidence="1">ChiGjej2B2-19336</strain>
    </source>
</reference>
<gene>
    <name evidence="1" type="ORF">K8W16_06595</name>
</gene>
<organism evidence="1 2">
    <name type="scientific">Mailhella massiliensis</name>
    <dbReference type="NCBI Taxonomy" id="1903261"/>
    <lineage>
        <taxon>Bacteria</taxon>
        <taxon>Pseudomonadati</taxon>
        <taxon>Thermodesulfobacteriota</taxon>
        <taxon>Desulfovibrionia</taxon>
        <taxon>Desulfovibrionales</taxon>
        <taxon>Desulfovibrionaceae</taxon>
        <taxon>Mailhella</taxon>
    </lineage>
</organism>
<accession>A0A921DR50</accession>
<protein>
    <submittedName>
        <fullName evidence="1">Uncharacterized protein</fullName>
    </submittedName>
</protein>
<evidence type="ECO:0000313" key="2">
    <source>
        <dbReference type="Proteomes" id="UP000698963"/>
    </source>
</evidence>
<dbReference type="AlphaFoldDB" id="A0A921DR50"/>
<dbReference type="EMBL" id="DYZA01000130">
    <property type="protein sequence ID" value="HJD97295.1"/>
    <property type="molecule type" value="Genomic_DNA"/>
</dbReference>
<dbReference type="RefSeq" id="WP_304122282.1">
    <property type="nucleotide sequence ID" value="NZ_DYZA01000130.1"/>
</dbReference>
<evidence type="ECO:0000313" key="1">
    <source>
        <dbReference type="EMBL" id="HJD97295.1"/>
    </source>
</evidence>
<proteinExistence type="predicted"/>
<reference evidence="1" key="1">
    <citation type="journal article" date="2021" name="PeerJ">
        <title>Extensive microbial diversity within the chicken gut microbiome revealed by metagenomics and culture.</title>
        <authorList>
            <person name="Gilroy R."/>
            <person name="Ravi A."/>
            <person name="Getino M."/>
            <person name="Pursley I."/>
            <person name="Horton D.L."/>
            <person name="Alikhan N.F."/>
            <person name="Baker D."/>
            <person name="Gharbi K."/>
            <person name="Hall N."/>
            <person name="Watson M."/>
            <person name="Adriaenssens E.M."/>
            <person name="Foster-Nyarko E."/>
            <person name="Jarju S."/>
            <person name="Secka A."/>
            <person name="Antonio M."/>
            <person name="Oren A."/>
            <person name="Chaudhuri R.R."/>
            <person name="La Ragione R."/>
            <person name="Hildebrand F."/>
            <person name="Pallen M.J."/>
        </authorList>
    </citation>
    <scope>NUCLEOTIDE SEQUENCE</scope>
    <source>
        <strain evidence="1">ChiGjej2B2-19336</strain>
    </source>
</reference>
<name>A0A921DR50_9BACT</name>